<gene>
    <name evidence="3" type="ordered locus">Ethha_2736</name>
</gene>
<dbReference type="PANTHER" id="PTHR40446">
    <property type="entry name" value="N-ACETYLGLUCOSAMINE-1-PHOSPHODIESTER ALPHA-N-ACETYLGLUCOSAMINIDASE"/>
    <property type="match status" value="1"/>
</dbReference>
<dbReference type="InterPro" id="IPR018711">
    <property type="entry name" value="NAGPA"/>
</dbReference>
<keyword evidence="1" id="KW-0472">Membrane</keyword>
<dbReference type="EMBL" id="CP002400">
    <property type="protein sequence ID" value="ADU28228.1"/>
    <property type="molecule type" value="Genomic_DNA"/>
</dbReference>
<dbReference type="eggNOG" id="COG4632">
    <property type="taxonomic scope" value="Bacteria"/>
</dbReference>
<sequence length="348" mass="36975">MDAQINPGGQKPPLFSHRLAARVLRIAAVVLADIVVAAGIGVVLLRYGPFENTRQFIIGSAMSSFQHQYIAKWIFTQPEIDRVIHKSTASSTQKQDLSAVNPTGTTDSSIVLSKIGDGLQGYALEIKNPLRVHVACTSYIGTRGEFVSALAEKNNAVAAINGGGFSTGADTTGTGAIPSDFVFSNGKLIWKDDALKTSKLPATDDHESVNVVALNDKGVLIVGDYTIDQLQSMNVTEAVDLHGYKPLVLDGKVQYTDDGGKGVQPRTAIGQKKDGTIVLLVIDGRQAGTSGARLNQLANLLANQYDCWTAANLDGGASTAMYYQGNIINKPSAIFGERTVATAFYVSK</sequence>
<dbReference type="AlphaFoldDB" id="E6U7V5"/>
<dbReference type="HOGENOM" id="CLU_058779_0_0_9"/>
<reference evidence="3 4" key="1">
    <citation type="submission" date="2010-12" db="EMBL/GenBank/DDBJ databases">
        <title>Complete sequence of Ethanoligenens harbinense YUAN-3.</title>
        <authorList>
            <person name="Lucas S."/>
            <person name="Copeland A."/>
            <person name="Lapidus A."/>
            <person name="Cheng J.-F."/>
            <person name="Bruce D."/>
            <person name="Goodwin L."/>
            <person name="Pitluck S."/>
            <person name="Chertkov O."/>
            <person name="Misra M."/>
            <person name="Detter J.C."/>
            <person name="Han C."/>
            <person name="Tapia R."/>
            <person name="Land M."/>
            <person name="Hauser L."/>
            <person name="Jeffries C."/>
            <person name="Kyrpides N."/>
            <person name="Ivanova N."/>
            <person name="Mikhailova N."/>
            <person name="Wang A."/>
            <person name="Mouttaki H."/>
            <person name="He Z."/>
            <person name="Zhou J."/>
            <person name="Hemme C.L."/>
            <person name="Woyke T."/>
        </authorList>
    </citation>
    <scope>NUCLEOTIDE SEQUENCE [LARGE SCALE GENOMIC DNA]</scope>
    <source>
        <strain evidence="4">DSM 18485 / JCM 12961 / CGMCC 1.5033 / YUAN-3</strain>
    </source>
</reference>
<evidence type="ECO:0000259" key="2">
    <source>
        <dbReference type="Pfam" id="PF09992"/>
    </source>
</evidence>
<organism evidence="3 4">
    <name type="scientific">Ethanoligenens harbinense (strain DSM 18485 / JCM 12961 / CGMCC 1.5033 / YUAN-3)</name>
    <dbReference type="NCBI Taxonomy" id="663278"/>
    <lineage>
        <taxon>Bacteria</taxon>
        <taxon>Bacillati</taxon>
        <taxon>Bacillota</taxon>
        <taxon>Clostridia</taxon>
        <taxon>Eubacteriales</taxon>
        <taxon>Oscillospiraceae</taxon>
        <taxon>Ethanoligenens</taxon>
    </lineage>
</organism>
<dbReference type="KEGG" id="eha:Ethha_2736"/>
<feature type="transmembrane region" description="Helical" evidence="1">
    <location>
        <begin position="23"/>
        <end position="45"/>
    </location>
</feature>
<accession>E6U7V5</accession>
<proteinExistence type="predicted"/>
<keyword evidence="4" id="KW-1185">Reference proteome</keyword>
<evidence type="ECO:0000256" key="1">
    <source>
        <dbReference type="SAM" id="Phobius"/>
    </source>
</evidence>
<name>E6U7V5_ETHHY</name>
<keyword evidence="1" id="KW-1133">Transmembrane helix</keyword>
<dbReference type="RefSeq" id="WP_013486571.1">
    <property type="nucleotide sequence ID" value="NC_014828.1"/>
</dbReference>
<dbReference type="Proteomes" id="UP000001551">
    <property type="component" value="Chromosome"/>
</dbReference>
<dbReference type="STRING" id="663278.Ethha_2736"/>
<evidence type="ECO:0000313" key="3">
    <source>
        <dbReference type="EMBL" id="ADU28228.1"/>
    </source>
</evidence>
<dbReference type="Pfam" id="PF09992">
    <property type="entry name" value="NAGPA"/>
    <property type="match status" value="1"/>
</dbReference>
<keyword evidence="1" id="KW-0812">Transmembrane</keyword>
<evidence type="ECO:0000313" key="4">
    <source>
        <dbReference type="Proteomes" id="UP000001551"/>
    </source>
</evidence>
<feature type="domain" description="Phosphodiester glycosidase" evidence="2">
    <location>
        <begin position="154"/>
        <end position="346"/>
    </location>
</feature>
<protein>
    <submittedName>
        <fullName evidence="3">Putative exopolysaccharide biosynthesis protein</fullName>
    </submittedName>
</protein>
<dbReference type="PANTHER" id="PTHR40446:SF2">
    <property type="entry name" value="N-ACETYLGLUCOSAMINE-1-PHOSPHODIESTER ALPHA-N-ACETYLGLUCOSAMINIDASE"/>
    <property type="match status" value="1"/>
</dbReference>